<accession>A0A4U1IG58</accession>
<sequence>MGVPTEACLQAVPLGQLGDTEDIAEVVALLGSGRCSWLTGVNCRVDGGMTAR</sequence>
<evidence type="ECO:0000313" key="2">
    <source>
        <dbReference type="Proteomes" id="UP000309215"/>
    </source>
</evidence>
<organism evidence="1 2">
    <name type="scientific">Polyangium fumosum</name>
    <dbReference type="NCBI Taxonomy" id="889272"/>
    <lineage>
        <taxon>Bacteria</taxon>
        <taxon>Pseudomonadati</taxon>
        <taxon>Myxococcota</taxon>
        <taxon>Polyangia</taxon>
        <taxon>Polyangiales</taxon>
        <taxon>Polyangiaceae</taxon>
        <taxon>Polyangium</taxon>
    </lineage>
</organism>
<keyword evidence="2" id="KW-1185">Reference proteome</keyword>
<dbReference type="EMBL" id="SSMQ01000134">
    <property type="protein sequence ID" value="TKC92744.1"/>
    <property type="molecule type" value="Genomic_DNA"/>
</dbReference>
<name>A0A4U1IG58_9BACT</name>
<reference evidence="1 2" key="1">
    <citation type="submission" date="2019-04" db="EMBL/GenBank/DDBJ databases">
        <authorList>
            <person name="Li Y."/>
            <person name="Wang J."/>
        </authorList>
    </citation>
    <scope>NUCLEOTIDE SEQUENCE [LARGE SCALE GENOMIC DNA]</scope>
    <source>
        <strain evidence="1 2">DSM 14668</strain>
    </source>
</reference>
<comment type="caution">
    <text evidence="1">The sequence shown here is derived from an EMBL/GenBank/DDBJ whole genome shotgun (WGS) entry which is preliminary data.</text>
</comment>
<dbReference type="Gene3D" id="3.40.50.720">
    <property type="entry name" value="NAD(P)-binding Rossmann-like Domain"/>
    <property type="match status" value="1"/>
</dbReference>
<gene>
    <name evidence="1" type="ORF">E8A74_50260</name>
</gene>
<evidence type="ECO:0000313" key="1">
    <source>
        <dbReference type="EMBL" id="TKC92744.1"/>
    </source>
</evidence>
<dbReference type="InterPro" id="IPR002347">
    <property type="entry name" value="SDR_fam"/>
</dbReference>
<protein>
    <submittedName>
        <fullName evidence="1">SDR family oxidoreductase</fullName>
    </submittedName>
</protein>
<proteinExistence type="predicted"/>
<dbReference type="AlphaFoldDB" id="A0A4U1IG58"/>
<dbReference type="Pfam" id="PF13561">
    <property type="entry name" value="adh_short_C2"/>
    <property type="match status" value="1"/>
</dbReference>
<dbReference type="SUPFAM" id="SSF51735">
    <property type="entry name" value="NAD(P)-binding Rossmann-fold domains"/>
    <property type="match status" value="1"/>
</dbReference>
<dbReference type="Proteomes" id="UP000309215">
    <property type="component" value="Unassembled WGS sequence"/>
</dbReference>
<dbReference type="InterPro" id="IPR036291">
    <property type="entry name" value="NAD(P)-bd_dom_sf"/>
</dbReference>
<dbReference type="OrthoDB" id="5354363at2"/>